<keyword evidence="2" id="KW-0723">Serine/threonine-protein kinase</keyword>
<dbReference type="InterPro" id="IPR000719">
    <property type="entry name" value="Prot_kinase_dom"/>
</dbReference>
<evidence type="ECO:0000256" key="2">
    <source>
        <dbReference type="ARBA" id="ARBA00022527"/>
    </source>
</evidence>
<dbReference type="AlphaFoldDB" id="A0A6V7EZY8"/>
<keyword evidence="5" id="KW-0418">Kinase</keyword>
<dbReference type="SUPFAM" id="SSF56112">
    <property type="entry name" value="Protein kinase-like (PK-like)"/>
    <property type="match status" value="1"/>
</dbReference>
<evidence type="ECO:0000256" key="9">
    <source>
        <dbReference type="PROSITE-ProRule" id="PRU10141"/>
    </source>
</evidence>
<keyword evidence="6 9" id="KW-0067">ATP-binding</keyword>
<evidence type="ECO:0000256" key="4">
    <source>
        <dbReference type="ARBA" id="ARBA00022741"/>
    </source>
</evidence>
<dbReference type="PROSITE" id="PS00107">
    <property type="entry name" value="PROTEIN_KINASE_ATP"/>
    <property type="match status" value="1"/>
</dbReference>
<name>A0A6V7EZY8_9XANT</name>
<evidence type="ECO:0000256" key="8">
    <source>
        <dbReference type="ARBA" id="ARBA00048679"/>
    </source>
</evidence>
<dbReference type="InterPro" id="IPR011009">
    <property type="entry name" value="Kinase-like_dom_sf"/>
</dbReference>
<dbReference type="PANTHER" id="PTHR24361:SF433">
    <property type="entry name" value="PROTEIN KINASE DOMAIN-CONTAINING PROTEIN"/>
    <property type="match status" value="1"/>
</dbReference>
<sequence length="370" mass="42056">MRYRQQDVVLSPRTIRHLATNSPRPELMKRLSLLKPGVLEIENGFLPVRLEGTHNSDAQSLKDMQPIGRGASGRAYAVRLAEDFWRSEENCGRDFVFKAMLNPDPKDPIPINLYEKRFQQHASDPRDPVSLHKAHIYREYQMTVSLDTRSPVMRAYGLVQIDNVFGMLLEKINGITVSNLIKLMRPALQQGTITAPEYLDMARQLITDVLIALSCCEDMGIVHQDVSHNNVIYDVSKKMFRLIDMGLGGEEGEPTRYGTPGFIEADPQASHKRDVYSAAQLLAHFIKRPNYDMGYMGISRAKSEEEFPFMDALRQLPSERKEEIVLFFNRMINRDANGPATAEDLLLDPFIKDAAMQSRDSVHATFEKVT</sequence>
<comment type="catalytic activity">
    <reaction evidence="7">
        <text>L-threonyl-[protein] + ATP = O-phospho-L-threonyl-[protein] + ADP + H(+)</text>
        <dbReference type="Rhea" id="RHEA:46608"/>
        <dbReference type="Rhea" id="RHEA-COMP:11060"/>
        <dbReference type="Rhea" id="RHEA-COMP:11605"/>
        <dbReference type="ChEBI" id="CHEBI:15378"/>
        <dbReference type="ChEBI" id="CHEBI:30013"/>
        <dbReference type="ChEBI" id="CHEBI:30616"/>
        <dbReference type="ChEBI" id="CHEBI:61977"/>
        <dbReference type="ChEBI" id="CHEBI:456216"/>
        <dbReference type="EC" id="2.7.11.1"/>
    </reaction>
</comment>
<accession>A0A6V7EZY8</accession>
<feature type="binding site" evidence="9">
    <location>
        <position position="98"/>
    </location>
    <ligand>
        <name>ATP</name>
        <dbReference type="ChEBI" id="CHEBI:30616"/>
    </ligand>
</feature>
<dbReference type="EMBL" id="LR828257">
    <property type="protein sequence ID" value="CAD0356756.1"/>
    <property type="molecule type" value="Genomic_DNA"/>
</dbReference>
<dbReference type="SMART" id="SM00220">
    <property type="entry name" value="S_TKc"/>
    <property type="match status" value="1"/>
</dbReference>
<gene>
    <name evidence="11" type="ORF">CFBP498_41190</name>
</gene>
<comment type="catalytic activity">
    <reaction evidence="8">
        <text>L-seryl-[protein] + ATP = O-phospho-L-seryl-[protein] + ADP + H(+)</text>
        <dbReference type="Rhea" id="RHEA:17989"/>
        <dbReference type="Rhea" id="RHEA-COMP:9863"/>
        <dbReference type="Rhea" id="RHEA-COMP:11604"/>
        <dbReference type="ChEBI" id="CHEBI:15378"/>
        <dbReference type="ChEBI" id="CHEBI:29999"/>
        <dbReference type="ChEBI" id="CHEBI:30616"/>
        <dbReference type="ChEBI" id="CHEBI:83421"/>
        <dbReference type="ChEBI" id="CHEBI:456216"/>
        <dbReference type="EC" id="2.7.11.1"/>
    </reaction>
</comment>
<protein>
    <recommendedName>
        <fullName evidence="1">non-specific serine/threonine protein kinase</fullName>
        <ecNumber evidence="1">2.7.11.1</ecNumber>
    </recommendedName>
</protein>
<dbReference type="Pfam" id="PF00069">
    <property type="entry name" value="Pkinase"/>
    <property type="match status" value="1"/>
</dbReference>
<dbReference type="PANTHER" id="PTHR24361">
    <property type="entry name" value="MITOGEN-ACTIVATED KINASE KINASE KINASE"/>
    <property type="match status" value="1"/>
</dbReference>
<dbReference type="GO" id="GO:0005524">
    <property type="term" value="F:ATP binding"/>
    <property type="evidence" value="ECO:0007669"/>
    <property type="project" value="UniProtKB-UniRule"/>
</dbReference>
<evidence type="ECO:0000256" key="3">
    <source>
        <dbReference type="ARBA" id="ARBA00022679"/>
    </source>
</evidence>
<feature type="domain" description="Protein kinase" evidence="10">
    <location>
        <begin position="61"/>
        <end position="351"/>
    </location>
</feature>
<evidence type="ECO:0000313" key="11">
    <source>
        <dbReference type="EMBL" id="CAD0356764.1"/>
    </source>
</evidence>
<dbReference type="PROSITE" id="PS50011">
    <property type="entry name" value="PROTEIN_KINASE_DOM"/>
    <property type="match status" value="1"/>
</dbReference>
<evidence type="ECO:0000313" key="12">
    <source>
        <dbReference type="Proteomes" id="UP000515406"/>
    </source>
</evidence>
<keyword evidence="3" id="KW-0808">Transferase</keyword>
<evidence type="ECO:0000256" key="7">
    <source>
        <dbReference type="ARBA" id="ARBA00047899"/>
    </source>
</evidence>
<dbReference type="EMBL" id="LR828257">
    <property type="protein sequence ID" value="CAD0356764.1"/>
    <property type="molecule type" value="Genomic_DNA"/>
</dbReference>
<keyword evidence="4 9" id="KW-0547">Nucleotide-binding</keyword>
<proteinExistence type="predicted"/>
<evidence type="ECO:0000256" key="1">
    <source>
        <dbReference type="ARBA" id="ARBA00012513"/>
    </source>
</evidence>
<dbReference type="Gene3D" id="1.10.510.10">
    <property type="entry name" value="Transferase(Phosphotransferase) domain 1"/>
    <property type="match status" value="1"/>
</dbReference>
<keyword evidence="12" id="KW-1185">Reference proteome</keyword>
<evidence type="ECO:0000259" key="10">
    <source>
        <dbReference type="PROSITE" id="PS50011"/>
    </source>
</evidence>
<dbReference type="GO" id="GO:0004674">
    <property type="term" value="F:protein serine/threonine kinase activity"/>
    <property type="evidence" value="ECO:0007669"/>
    <property type="project" value="UniProtKB-KW"/>
</dbReference>
<dbReference type="Proteomes" id="UP000515406">
    <property type="component" value="Chromosome"/>
</dbReference>
<organism evidence="11 12">
    <name type="scientific">Xanthomonas hortorum pv. vitians</name>
    <dbReference type="NCBI Taxonomy" id="83224"/>
    <lineage>
        <taxon>Bacteria</taxon>
        <taxon>Pseudomonadati</taxon>
        <taxon>Pseudomonadota</taxon>
        <taxon>Gammaproteobacteria</taxon>
        <taxon>Lysobacterales</taxon>
        <taxon>Lysobacteraceae</taxon>
        <taxon>Xanthomonas</taxon>
    </lineage>
</organism>
<reference evidence="11 12" key="1">
    <citation type="submission" date="2020-07" db="EMBL/GenBank/DDBJ databases">
        <authorList>
            <person name="Pothier F. J."/>
        </authorList>
    </citation>
    <scope>NUCLEOTIDE SEQUENCE [LARGE SCALE GENOMIC DNA]</scope>
    <source>
        <strain evidence="11 12">CFBP 498</strain>
    </source>
</reference>
<evidence type="ECO:0000256" key="6">
    <source>
        <dbReference type="ARBA" id="ARBA00022840"/>
    </source>
</evidence>
<dbReference type="NCBIfam" id="NF041408">
    <property type="entry name" value="XopAU"/>
    <property type="match status" value="1"/>
</dbReference>
<dbReference type="InterPro" id="IPR017441">
    <property type="entry name" value="Protein_kinase_ATP_BS"/>
</dbReference>
<dbReference type="InterPro" id="IPR053235">
    <property type="entry name" value="Ser_Thr_kinase"/>
</dbReference>
<evidence type="ECO:0000256" key="5">
    <source>
        <dbReference type="ARBA" id="ARBA00022777"/>
    </source>
</evidence>
<dbReference type="GO" id="GO:0005737">
    <property type="term" value="C:cytoplasm"/>
    <property type="evidence" value="ECO:0007669"/>
    <property type="project" value="TreeGrafter"/>
</dbReference>
<dbReference type="EC" id="2.7.11.1" evidence="1"/>